<dbReference type="Gene3D" id="2.40.50.1020">
    <property type="entry name" value="LytTr DNA-binding domain"/>
    <property type="match status" value="1"/>
</dbReference>
<keyword evidence="3" id="KW-1185">Reference proteome</keyword>
<dbReference type="KEGG" id="pdh:B9T62_21625"/>
<name>A0A2Z2KGL4_9BACL</name>
<organism evidence="2 3">
    <name type="scientific">Paenibacillus donghaensis</name>
    <dbReference type="NCBI Taxonomy" id="414771"/>
    <lineage>
        <taxon>Bacteria</taxon>
        <taxon>Bacillati</taxon>
        <taxon>Bacillota</taxon>
        <taxon>Bacilli</taxon>
        <taxon>Bacillales</taxon>
        <taxon>Paenibacillaceae</taxon>
        <taxon>Paenibacillus</taxon>
    </lineage>
</organism>
<dbReference type="EMBL" id="CP021780">
    <property type="protein sequence ID" value="ASA23175.1"/>
    <property type="molecule type" value="Genomic_DNA"/>
</dbReference>
<proteinExistence type="predicted"/>
<dbReference type="RefSeq" id="WP_087917170.1">
    <property type="nucleotide sequence ID" value="NZ_CP021780.1"/>
</dbReference>
<accession>A0A2Z2KGL4</accession>
<dbReference type="AlphaFoldDB" id="A0A2Z2KGL4"/>
<evidence type="ECO:0000259" key="1">
    <source>
        <dbReference type="Pfam" id="PF04397"/>
    </source>
</evidence>
<dbReference type="OrthoDB" id="2664085at2"/>
<gene>
    <name evidence="2" type="ORF">B9T62_21625</name>
</gene>
<dbReference type="InterPro" id="IPR007492">
    <property type="entry name" value="LytTR_DNA-bd_dom"/>
</dbReference>
<evidence type="ECO:0000313" key="2">
    <source>
        <dbReference type="EMBL" id="ASA23175.1"/>
    </source>
</evidence>
<protein>
    <recommendedName>
        <fullName evidence="1">HTH LytTR-type domain-containing protein</fullName>
    </recommendedName>
</protein>
<dbReference type="Pfam" id="PF04397">
    <property type="entry name" value="LytTR"/>
    <property type="match status" value="1"/>
</dbReference>
<evidence type="ECO:0000313" key="3">
    <source>
        <dbReference type="Proteomes" id="UP000249890"/>
    </source>
</evidence>
<reference evidence="2 3" key="1">
    <citation type="submission" date="2017-06" db="EMBL/GenBank/DDBJ databases">
        <title>Complete genome sequence of Paenibacillus donghaensis KCTC 13049T isolated from East Sea sediment, South Korea.</title>
        <authorList>
            <person name="Jung B.K."/>
            <person name="Hong S.-J."/>
            <person name="Shin J.-H."/>
        </authorList>
    </citation>
    <scope>NUCLEOTIDE SEQUENCE [LARGE SCALE GENOMIC DNA]</scope>
    <source>
        <strain evidence="2 3">KCTC 13049</strain>
    </source>
</reference>
<dbReference type="GO" id="GO:0003677">
    <property type="term" value="F:DNA binding"/>
    <property type="evidence" value="ECO:0007669"/>
    <property type="project" value="InterPro"/>
</dbReference>
<dbReference type="Proteomes" id="UP000249890">
    <property type="component" value="Chromosome"/>
</dbReference>
<sequence length="127" mass="14126">MSYLSVTGNADGSAGIITVDFQDILFLKSNTNESQSILVHTRGGIYYIMGLLRYWVKALNSSGCHFSIVDRGTAVNIDNVARLDRGFKVAYFNNPSDPSSQNCTIAYHRYRLVEKELTMINPDIVIG</sequence>
<feature type="domain" description="HTH LytTR-type" evidence="1">
    <location>
        <begin position="15"/>
        <end position="88"/>
    </location>
</feature>